<gene>
    <name evidence="2" type="ORF">JYK14_16665</name>
</gene>
<organism evidence="2 3">
    <name type="scientific">Siccirubricoccus soli</name>
    <dbReference type="NCBI Taxonomy" id="2899147"/>
    <lineage>
        <taxon>Bacteria</taxon>
        <taxon>Pseudomonadati</taxon>
        <taxon>Pseudomonadota</taxon>
        <taxon>Alphaproteobacteria</taxon>
        <taxon>Acetobacterales</taxon>
        <taxon>Roseomonadaceae</taxon>
        <taxon>Siccirubricoccus</taxon>
    </lineage>
</organism>
<dbReference type="InterPro" id="IPR009081">
    <property type="entry name" value="PP-bd_ACP"/>
</dbReference>
<dbReference type="PROSITE" id="PS50075">
    <property type="entry name" value="CARRIER"/>
    <property type="match status" value="1"/>
</dbReference>
<dbReference type="InterPro" id="IPR036736">
    <property type="entry name" value="ACP-like_sf"/>
</dbReference>
<dbReference type="SUPFAM" id="SSF47336">
    <property type="entry name" value="ACP-like"/>
    <property type="match status" value="1"/>
</dbReference>
<accession>A0ABT1D848</accession>
<evidence type="ECO:0000313" key="3">
    <source>
        <dbReference type="Proteomes" id="UP001523392"/>
    </source>
</evidence>
<dbReference type="EMBL" id="JAFIRR010000103">
    <property type="protein sequence ID" value="MCO6417782.1"/>
    <property type="molecule type" value="Genomic_DNA"/>
</dbReference>
<name>A0ABT1D848_9PROT</name>
<evidence type="ECO:0000259" key="1">
    <source>
        <dbReference type="PROSITE" id="PS50075"/>
    </source>
</evidence>
<protein>
    <submittedName>
        <fullName evidence="2">Acyl carrier protein</fullName>
    </submittedName>
</protein>
<dbReference type="Proteomes" id="UP001523392">
    <property type="component" value="Unassembled WGS sequence"/>
</dbReference>
<reference evidence="2 3" key="1">
    <citation type="submission" date="2021-12" db="EMBL/GenBank/DDBJ databases">
        <title>Siccirubricoccus leaddurans sp. nov., a high concentration Zn2+ tolerance bacterium.</title>
        <authorList>
            <person name="Cao Y."/>
        </authorList>
    </citation>
    <scope>NUCLEOTIDE SEQUENCE [LARGE SCALE GENOMIC DNA]</scope>
    <source>
        <strain evidence="2 3">KC 17139</strain>
    </source>
</reference>
<evidence type="ECO:0000313" key="2">
    <source>
        <dbReference type="EMBL" id="MCO6417782.1"/>
    </source>
</evidence>
<dbReference type="RefSeq" id="WP_252954415.1">
    <property type="nucleotide sequence ID" value="NZ_JAFIRR010000103.1"/>
</dbReference>
<comment type="caution">
    <text evidence="2">The sequence shown here is derived from an EMBL/GenBank/DDBJ whole genome shotgun (WGS) entry which is preliminary data.</text>
</comment>
<dbReference type="Gene3D" id="1.10.1200.10">
    <property type="entry name" value="ACP-like"/>
    <property type="match status" value="1"/>
</dbReference>
<sequence length="81" mass="9035">MAEESEIYDTLTGIFRDVFLRDDIVLTPTLAAGDVEGWDSFKQIEIILAVETHYGISFRTKELDAMENVGDLVRLVAAKTA</sequence>
<proteinExistence type="predicted"/>
<keyword evidence="3" id="KW-1185">Reference proteome</keyword>
<feature type="domain" description="Carrier" evidence="1">
    <location>
        <begin position="2"/>
        <end position="80"/>
    </location>
</feature>